<gene>
    <name evidence="5" type="ORF">TM448A01148_0011</name>
    <name evidence="6" type="ORF">TM448B01063_0009</name>
</gene>
<protein>
    <submittedName>
        <fullName evidence="5">Putative terminase</fullName>
    </submittedName>
</protein>
<feature type="domain" description="Terminase large subunit gp17-like C-terminal" evidence="4">
    <location>
        <begin position="440"/>
        <end position="599"/>
    </location>
</feature>
<dbReference type="EMBL" id="MT144102">
    <property type="protein sequence ID" value="QJA48778.1"/>
    <property type="molecule type" value="Genomic_DNA"/>
</dbReference>
<dbReference type="InterPro" id="IPR035421">
    <property type="entry name" value="Terminase_6C"/>
</dbReference>
<proteinExistence type="predicted"/>
<dbReference type="Pfam" id="PF06056">
    <property type="entry name" value="Terminase_5"/>
    <property type="match status" value="1"/>
</dbReference>
<dbReference type="Pfam" id="PF17289">
    <property type="entry name" value="Terminase_6C"/>
    <property type="match status" value="1"/>
</dbReference>
<keyword evidence="1" id="KW-1188">Viral release from host cell</keyword>
<dbReference type="InterPro" id="IPR027417">
    <property type="entry name" value="P-loop_NTPase"/>
</dbReference>
<feature type="region of interest" description="Disordered" evidence="2">
    <location>
        <begin position="124"/>
        <end position="145"/>
    </location>
</feature>
<dbReference type="Pfam" id="PF03237">
    <property type="entry name" value="Terminase_6N"/>
    <property type="match status" value="1"/>
</dbReference>
<accession>A0A6H1ZMN9</accession>
<dbReference type="Gene3D" id="3.40.50.300">
    <property type="entry name" value="P-loop containing nucleotide triphosphate hydrolases"/>
    <property type="match status" value="1"/>
</dbReference>
<reference evidence="5" key="1">
    <citation type="submission" date="2020-03" db="EMBL/GenBank/DDBJ databases">
        <title>The deep terrestrial virosphere.</title>
        <authorList>
            <person name="Holmfeldt K."/>
            <person name="Nilsson E."/>
            <person name="Simone D."/>
            <person name="Lopez-Fernandez M."/>
            <person name="Wu X."/>
            <person name="de Brujin I."/>
            <person name="Lundin D."/>
            <person name="Andersson A."/>
            <person name="Bertilsson S."/>
            <person name="Dopson M."/>
        </authorList>
    </citation>
    <scope>NUCLEOTIDE SEQUENCE</scope>
    <source>
        <strain evidence="5">TM448A01148</strain>
        <strain evidence="6">TM448B01063</strain>
    </source>
</reference>
<dbReference type="Gene3D" id="3.30.420.240">
    <property type="match status" value="1"/>
</dbReference>
<feature type="domain" description="Terminase ATPase subunit N-terminal" evidence="3">
    <location>
        <begin position="20"/>
        <end position="86"/>
    </location>
</feature>
<evidence type="ECO:0000313" key="5">
    <source>
        <dbReference type="EMBL" id="QJA48778.1"/>
    </source>
</evidence>
<evidence type="ECO:0000259" key="3">
    <source>
        <dbReference type="Pfam" id="PF06056"/>
    </source>
</evidence>
<dbReference type="AlphaFoldDB" id="A0A6H1ZMN9"/>
<evidence type="ECO:0000313" key="6">
    <source>
        <dbReference type="EMBL" id="QJH97690.1"/>
    </source>
</evidence>
<evidence type="ECO:0000256" key="2">
    <source>
        <dbReference type="SAM" id="MobiDB-lite"/>
    </source>
</evidence>
<name>A0A6H1ZMN9_9ZZZZ</name>
<sequence>MAGLAAAMLLAPLERPAYADVRREARSLYWRGYGETDIADELERLGIRNEQGRPIPRATIASWAKREKWKEAPPLRAAEESVLVRYQMLVAKEDKSGKDFKEIDLLGRQIERFERCRKYRDSGNEADLNPKVGNRNAGPKKAKRKNQITAEHAAILREKFEEENFGYQATWWAASGERTRFILKSRQIGATWYFAREALIDALETGRNQIFLSASRRQAEIFRTYIVEFVYKWTGVELAGEHLLIDRGEDEDGVPLERPKLFFLGANFRTAQGEHGNFYYDECFWAQDFERIDEVASGMASQKRYRETYFSTPSTTSHGAYKKWSGEWFNEGRPKTDWTKIDAYTPEQLRVGVHCGDGIWRQRVTIEDAAAGGCELFDIAELKRRKAPDVYSNLYLCEFVDETASAFPMRDMNRCRVDSFAWKDFAPFGLRPFGDGEVAIGYDPQESAQGDDAALVVMALPIKQGGKYRVLEKLRLRGDFAVQAEAIFDAMDRYNVVDIGLDTTGVGAAVLQLVKKRFPLVRAIQYSAQLKYLMVMKAKNVIRAGRLEYDAGDNDITASFLSIRPKLTKSERQLTFVASRSDATGHADVAWAIMHVLFNEQLDGKLGGAKSSMEIF</sequence>
<evidence type="ECO:0000259" key="4">
    <source>
        <dbReference type="Pfam" id="PF17289"/>
    </source>
</evidence>
<dbReference type="EMBL" id="MT144697">
    <property type="protein sequence ID" value="QJH97690.1"/>
    <property type="molecule type" value="Genomic_DNA"/>
</dbReference>
<organism evidence="5">
    <name type="scientific">viral metagenome</name>
    <dbReference type="NCBI Taxonomy" id="1070528"/>
    <lineage>
        <taxon>unclassified sequences</taxon>
        <taxon>metagenomes</taxon>
        <taxon>organismal metagenomes</taxon>
    </lineage>
</organism>
<dbReference type="InterPro" id="IPR010332">
    <property type="entry name" value="ATPase_terminase-su_N"/>
</dbReference>
<evidence type="ECO:0000256" key="1">
    <source>
        <dbReference type="ARBA" id="ARBA00022612"/>
    </source>
</evidence>